<keyword evidence="5 7" id="KW-1133">Transmembrane helix</keyword>
<evidence type="ECO:0000256" key="7">
    <source>
        <dbReference type="RuleBase" id="RU363032"/>
    </source>
</evidence>
<dbReference type="RefSeq" id="WP_094364114.1">
    <property type="nucleotide sequence ID" value="NZ_NMVQ01000016.1"/>
</dbReference>
<name>A0A255H127_9ACTN</name>
<evidence type="ECO:0000313" key="10">
    <source>
        <dbReference type="Proteomes" id="UP000216311"/>
    </source>
</evidence>
<evidence type="ECO:0000313" key="9">
    <source>
        <dbReference type="EMBL" id="OYO21379.1"/>
    </source>
</evidence>
<dbReference type="GO" id="GO:0055085">
    <property type="term" value="P:transmembrane transport"/>
    <property type="evidence" value="ECO:0007669"/>
    <property type="project" value="InterPro"/>
</dbReference>
<dbReference type="AlphaFoldDB" id="A0A255H127"/>
<feature type="domain" description="ABC transmembrane type-1" evidence="8">
    <location>
        <begin position="71"/>
        <end position="263"/>
    </location>
</feature>
<comment type="similarity">
    <text evidence="7">Belongs to the binding-protein-dependent transport system permease family.</text>
</comment>
<feature type="transmembrane region" description="Helical" evidence="7">
    <location>
        <begin position="75"/>
        <end position="96"/>
    </location>
</feature>
<dbReference type="EMBL" id="NMVQ01000016">
    <property type="protein sequence ID" value="OYO21379.1"/>
    <property type="molecule type" value="Genomic_DNA"/>
</dbReference>
<comment type="caution">
    <text evidence="9">The sequence shown here is derived from an EMBL/GenBank/DDBJ whole genome shotgun (WGS) entry which is preliminary data.</text>
</comment>
<sequence>MNRPPTWLRVLQYVALAGYVIFLGFPLFWLFSTSFKPPQELSVLEPTLLPQNWTLANFAEAFRVTQLPRALLNSLLVAIATAVITTLIAMPAAYALARFRSKLRTVAVGWILVSQLFPFILLVIPLFIMLKNFGLYNTLSGLVLVYVTWALPFTLWMLQGYVASIPVDLEEAAATDGASRMTILRTIIFPLLMPGIVATAMFAFISAWNEFFFALVIIQDPALETAPLLLARYVGAEGSVNLGPWSATALLTTLPGLLIFGIAQRKLVSGLMAGAVKG</sequence>
<protein>
    <submittedName>
        <fullName evidence="9">Sugar ABC transporter permease</fullName>
    </submittedName>
</protein>
<accession>A0A255H127</accession>
<reference evidence="9 10" key="1">
    <citation type="submission" date="2017-07" db="EMBL/GenBank/DDBJ databases">
        <title>Draft whole genome sequences of clinical Proprionibacteriaceae strains.</title>
        <authorList>
            <person name="Bernier A.-M."/>
            <person name="Bernard K."/>
            <person name="Domingo M.-C."/>
        </authorList>
    </citation>
    <scope>NUCLEOTIDE SEQUENCE [LARGE SCALE GENOMIC DNA]</scope>
    <source>
        <strain evidence="9 10">NML 130396</strain>
    </source>
</reference>
<keyword evidence="2 7" id="KW-0813">Transport</keyword>
<feature type="transmembrane region" description="Helical" evidence="7">
    <location>
        <begin position="108"/>
        <end position="130"/>
    </location>
</feature>
<keyword evidence="3" id="KW-1003">Cell membrane</keyword>
<dbReference type="Proteomes" id="UP000216311">
    <property type="component" value="Unassembled WGS sequence"/>
</dbReference>
<feature type="transmembrane region" description="Helical" evidence="7">
    <location>
        <begin position="242"/>
        <end position="263"/>
    </location>
</feature>
<dbReference type="OrthoDB" id="3568785at2"/>
<dbReference type="CDD" id="cd06261">
    <property type="entry name" value="TM_PBP2"/>
    <property type="match status" value="1"/>
</dbReference>
<feature type="transmembrane region" description="Helical" evidence="7">
    <location>
        <begin position="183"/>
        <end position="205"/>
    </location>
</feature>
<evidence type="ECO:0000256" key="4">
    <source>
        <dbReference type="ARBA" id="ARBA00022692"/>
    </source>
</evidence>
<gene>
    <name evidence="9" type="ORF">CGZ93_10570</name>
</gene>
<dbReference type="PANTHER" id="PTHR32243">
    <property type="entry name" value="MALTOSE TRANSPORT SYSTEM PERMEASE-RELATED"/>
    <property type="match status" value="1"/>
</dbReference>
<dbReference type="InterPro" id="IPR050901">
    <property type="entry name" value="BP-dep_ABC_trans_perm"/>
</dbReference>
<feature type="transmembrane region" description="Helical" evidence="7">
    <location>
        <begin position="12"/>
        <end position="31"/>
    </location>
</feature>
<dbReference type="PANTHER" id="PTHR32243:SF18">
    <property type="entry name" value="INNER MEMBRANE ABC TRANSPORTER PERMEASE PROTEIN YCJP"/>
    <property type="match status" value="1"/>
</dbReference>
<evidence type="ECO:0000256" key="6">
    <source>
        <dbReference type="ARBA" id="ARBA00023136"/>
    </source>
</evidence>
<proteinExistence type="inferred from homology"/>
<organism evidence="9 10">
    <name type="scientific">Enemella dayhoffiae</name>
    <dbReference type="NCBI Taxonomy" id="2016507"/>
    <lineage>
        <taxon>Bacteria</taxon>
        <taxon>Bacillati</taxon>
        <taxon>Actinomycetota</taxon>
        <taxon>Actinomycetes</taxon>
        <taxon>Propionibacteriales</taxon>
        <taxon>Propionibacteriaceae</taxon>
        <taxon>Enemella</taxon>
    </lineage>
</organism>
<evidence type="ECO:0000256" key="1">
    <source>
        <dbReference type="ARBA" id="ARBA00004651"/>
    </source>
</evidence>
<evidence type="ECO:0000256" key="2">
    <source>
        <dbReference type="ARBA" id="ARBA00022448"/>
    </source>
</evidence>
<dbReference type="InterPro" id="IPR035906">
    <property type="entry name" value="MetI-like_sf"/>
</dbReference>
<keyword evidence="4 7" id="KW-0812">Transmembrane</keyword>
<dbReference type="Pfam" id="PF00528">
    <property type="entry name" value="BPD_transp_1"/>
    <property type="match status" value="1"/>
</dbReference>
<dbReference type="Gene3D" id="1.10.3720.10">
    <property type="entry name" value="MetI-like"/>
    <property type="match status" value="1"/>
</dbReference>
<evidence type="ECO:0000256" key="5">
    <source>
        <dbReference type="ARBA" id="ARBA00022989"/>
    </source>
</evidence>
<dbReference type="GO" id="GO:0005886">
    <property type="term" value="C:plasma membrane"/>
    <property type="evidence" value="ECO:0007669"/>
    <property type="project" value="UniProtKB-SubCell"/>
</dbReference>
<dbReference type="InterPro" id="IPR000515">
    <property type="entry name" value="MetI-like"/>
</dbReference>
<dbReference type="PROSITE" id="PS50928">
    <property type="entry name" value="ABC_TM1"/>
    <property type="match status" value="1"/>
</dbReference>
<evidence type="ECO:0000256" key="3">
    <source>
        <dbReference type="ARBA" id="ARBA00022475"/>
    </source>
</evidence>
<evidence type="ECO:0000259" key="8">
    <source>
        <dbReference type="PROSITE" id="PS50928"/>
    </source>
</evidence>
<feature type="transmembrane region" description="Helical" evidence="7">
    <location>
        <begin position="142"/>
        <end position="162"/>
    </location>
</feature>
<dbReference type="SUPFAM" id="SSF161098">
    <property type="entry name" value="MetI-like"/>
    <property type="match status" value="1"/>
</dbReference>
<keyword evidence="10" id="KW-1185">Reference proteome</keyword>
<comment type="subcellular location">
    <subcellularLocation>
        <location evidence="1 7">Cell membrane</location>
        <topology evidence="1 7">Multi-pass membrane protein</topology>
    </subcellularLocation>
</comment>
<keyword evidence="6 7" id="KW-0472">Membrane</keyword>